<organism evidence="2 3">
    <name type="scientific">Roseivivax sediminis</name>
    <dbReference type="NCBI Taxonomy" id="936889"/>
    <lineage>
        <taxon>Bacteria</taxon>
        <taxon>Pseudomonadati</taxon>
        <taxon>Pseudomonadota</taxon>
        <taxon>Alphaproteobacteria</taxon>
        <taxon>Rhodobacterales</taxon>
        <taxon>Roseobacteraceae</taxon>
        <taxon>Roseivivax</taxon>
    </lineage>
</organism>
<dbReference type="Proteomes" id="UP000325289">
    <property type="component" value="Unassembled WGS sequence"/>
</dbReference>
<dbReference type="PIRSF" id="PIRSF036382">
    <property type="entry name" value="RR_antiterm"/>
    <property type="match status" value="1"/>
</dbReference>
<evidence type="ECO:0000313" key="2">
    <source>
        <dbReference type="EMBL" id="SFE70920.1"/>
    </source>
</evidence>
<dbReference type="InterPro" id="IPR011006">
    <property type="entry name" value="CheY-like_superfamily"/>
</dbReference>
<dbReference type="Pfam" id="PF21332">
    <property type="entry name" value="AmiR_N"/>
    <property type="match status" value="1"/>
</dbReference>
<keyword evidence="3" id="KW-1185">Reference proteome</keyword>
<dbReference type="InterPro" id="IPR049021">
    <property type="entry name" value="AmiR_N"/>
</dbReference>
<dbReference type="SMART" id="SM01012">
    <property type="entry name" value="ANTAR"/>
    <property type="match status" value="1"/>
</dbReference>
<dbReference type="SUPFAM" id="SSF52172">
    <property type="entry name" value="CheY-like"/>
    <property type="match status" value="1"/>
</dbReference>
<dbReference type="GO" id="GO:0003723">
    <property type="term" value="F:RNA binding"/>
    <property type="evidence" value="ECO:0007669"/>
    <property type="project" value="InterPro"/>
</dbReference>
<dbReference type="EMBL" id="FOMS01000014">
    <property type="protein sequence ID" value="SFE70920.1"/>
    <property type="molecule type" value="Genomic_DNA"/>
</dbReference>
<dbReference type="Gene3D" id="3.40.50.2300">
    <property type="match status" value="1"/>
</dbReference>
<reference evidence="2 3" key="1">
    <citation type="submission" date="2016-10" db="EMBL/GenBank/DDBJ databases">
        <authorList>
            <person name="Varghese N."/>
            <person name="Submissions S."/>
        </authorList>
    </citation>
    <scope>NUCLEOTIDE SEQUENCE [LARGE SCALE GENOMIC DNA]</scope>
    <source>
        <strain evidence="3">YIM D21,KCTC 23444,ACCC 10710</strain>
    </source>
</reference>
<evidence type="ECO:0000313" key="3">
    <source>
        <dbReference type="Proteomes" id="UP000325289"/>
    </source>
</evidence>
<dbReference type="AlphaFoldDB" id="A0A1I2CT59"/>
<dbReference type="Pfam" id="PF03861">
    <property type="entry name" value="ANTAR"/>
    <property type="match status" value="1"/>
</dbReference>
<gene>
    <name evidence="2" type="ORF">SAMN04515678_11455</name>
</gene>
<feature type="domain" description="ANTAR" evidence="1">
    <location>
        <begin position="136"/>
        <end position="197"/>
    </location>
</feature>
<proteinExistence type="predicted"/>
<dbReference type="OrthoDB" id="7366028at2"/>
<dbReference type="InterPro" id="IPR005561">
    <property type="entry name" value="ANTAR"/>
</dbReference>
<sequence>MAAPDRPSKPIRELVQSFRSLRIHLLVPPGGEANELIQHLRRMGCSAVTSWPPPPQAEIDADVVFISIRHLIEDPPPFDWNVEDPSAALIAIADYENPLMVEKTLSINAQSIITMPLRTFGVLMEVLLSVANFKREQERRAHIRRLEEKVRFSDKIEKAKAIVARQHGVNRDEGYTLLRQFAMRKRVTIAEIVEELIAGAE</sequence>
<name>A0A1I2CT59_9RHOB</name>
<dbReference type="Gene3D" id="1.10.10.10">
    <property type="entry name" value="Winged helix-like DNA-binding domain superfamily/Winged helix DNA-binding domain"/>
    <property type="match status" value="1"/>
</dbReference>
<dbReference type="InterPro" id="IPR008327">
    <property type="entry name" value="Sig_transdc_resp-reg_antiterm"/>
</dbReference>
<evidence type="ECO:0000259" key="1">
    <source>
        <dbReference type="PROSITE" id="PS50921"/>
    </source>
</evidence>
<dbReference type="PROSITE" id="PS50921">
    <property type="entry name" value="ANTAR"/>
    <property type="match status" value="1"/>
</dbReference>
<dbReference type="InterPro" id="IPR036388">
    <property type="entry name" value="WH-like_DNA-bd_sf"/>
</dbReference>
<accession>A0A1I2CT59</accession>
<protein>
    <submittedName>
        <fullName evidence="2">Two-component response regulator, AmiR/NasT family, consists of REC and RNA-binding antiterminator (ANTAR) domains</fullName>
    </submittedName>
</protein>